<accession>A0A368YLU9</accession>
<dbReference type="EMBL" id="QPJL01000022">
    <property type="protein sequence ID" value="RCW79887.1"/>
    <property type="molecule type" value="Genomic_DNA"/>
</dbReference>
<protein>
    <submittedName>
        <fullName evidence="1">Uncharacterized protein</fullName>
    </submittedName>
</protein>
<sequence length="268" mass="29300">MRNPGFPVVFETGTADVIQITLATAERHPAKDLLADGVMGRALSDLGLVLADAAASADAPKVRISAKSRHEIEVILPGAVFSEDWHLAAIFNLIEQAIFLGQEEDPFIIAGVLRAARFADASMERLQQSLGAAVQAARSALNSRLTSSGAGDGSSWPEHPIDWLIDMQLELSHALRPEARAEVAARFELLNALLGETAFDPEADPLVWLEEALAPYPAAAEVRPTDMKLAIEMPPSDPALILILFERTLEFRYRVTVTRWMVELREGW</sequence>
<organism evidence="1 2">
    <name type="scientific">Paracoccus lutimaris</name>
    <dbReference type="NCBI Taxonomy" id="1490030"/>
    <lineage>
        <taxon>Bacteria</taxon>
        <taxon>Pseudomonadati</taxon>
        <taxon>Pseudomonadota</taxon>
        <taxon>Alphaproteobacteria</taxon>
        <taxon>Rhodobacterales</taxon>
        <taxon>Paracoccaceae</taxon>
        <taxon>Paracoccus</taxon>
    </lineage>
</organism>
<proteinExistence type="predicted"/>
<comment type="caution">
    <text evidence="1">The sequence shown here is derived from an EMBL/GenBank/DDBJ whole genome shotgun (WGS) entry which is preliminary data.</text>
</comment>
<reference evidence="1 2" key="1">
    <citation type="submission" date="2018-07" db="EMBL/GenBank/DDBJ databases">
        <title>Genomic Encyclopedia of Type Strains, Phase III (KMG-III): the genomes of soil and plant-associated and newly described type strains.</title>
        <authorList>
            <person name="Whitman W."/>
        </authorList>
    </citation>
    <scope>NUCLEOTIDE SEQUENCE [LARGE SCALE GENOMIC DNA]</scope>
    <source>
        <strain evidence="1 2">CECT 8525</strain>
    </source>
</reference>
<name>A0A368YLU9_9RHOB</name>
<dbReference type="Proteomes" id="UP000253345">
    <property type="component" value="Unassembled WGS sequence"/>
</dbReference>
<gene>
    <name evidence="1" type="ORF">DFP89_1225</name>
</gene>
<dbReference type="OrthoDB" id="9838329at2"/>
<evidence type="ECO:0000313" key="1">
    <source>
        <dbReference type="EMBL" id="RCW79887.1"/>
    </source>
</evidence>
<dbReference type="AlphaFoldDB" id="A0A368YLU9"/>
<evidence type="ECO:0000313" key="2">
    <source>
        <dbReference type="Proteomes" id="UP000253345"/>
    </source>
</evidence>
<dbReference type="RefSeq" id="WP_114350348.1">
    <property type="nucleotide sequence ID" value="NZ_QPJL01000022.1"/>
</dbReference>
<keyword evidence="2" id="KW-1185">Reference proteome</keyword>